<feature type="transmembrane region" description="Helical" evidence="2">
    <location>
        <begin position="236"/>
        <end position="254"/>
    </location>
</feature>
<keyword evidence="2" id="KW-0812">Transmembrane</keyword>
<feature type="transmembrane region" description="Helical" evidence="2">
    <location>
        <begin position="12"/>
        <end position="30"/>
    </location>
</feature>
<accession>A0ABT8WE40</accession>
<comment type="caution">
    <text evidence="3">The sequence shown here is derived from an EMBL/GenBank/DDBJ whole genome shotgun (WGS) entry which is preliminary data.</text>
</comment>
<evidence type="ECO:0000313" key="3">
    <source>
        <dbReference type="EMBL" id="MDO5971425.1"/>
    </source>
</evidence>
<sequence>MQLTIKRWGRSLLYIFIFGSFIASLQLYYVHRKSGGWNGLRGTECVHEYQSFFLIKNRQHFKYLDECLVQLKRQKDNSYQPKVYNYNYIEDYKGHLIDYDIITPKLVWGIIIFIIISIIEMLRRYGPVKIYKAGNRYLKFWQDGFSSYNKSQMELVLLGASVYLIILYALPKINGLPNSTLEIFVLLGILMLAFRIVIRSAGKNLFANKSFKEWFFIFLGILIACALLLISGNRIFYILLVLSIVAYIYTSKLLDFKFFKATAVILLLFNFDNLFALDDGTWSEGGLENMLNDTHGTDGTGQTVENGREAGLITDTALEDDEDSVFIDPTDGDNTTEGQENDTETGEEENNDELDWDEEDNTNEEENEDMGENDNENGDDDDRPIIDRPLGEEY</sequence>
<evidence type="ECO:0000313" key="4">
    <source>
        <dbReference type="Proteomes" id="UP001176883"/>
    </source>
</evidence>
<evidence type="ECO:0000256" key="2">
    <source>
        <dbReference type="SAM" id="Phobius"/>
    </source>
</evidence>
<organism evidence="3 4">
    <name type="scientific">Flavivirga aquimarina</name>
    <dbReference type="NCBI Taxonomy" id="2027862"/>
    <lineage>
        <taxon>Bacteria</taxon>
        <taxon>Pseudomonadati</taxon>
        <taxon>Bacteroidota</taxon>
        <taxon>Flavobacteriia</taxon>
        <taxon>Flavobacteriales</taxon>
        <taxon>Flavobacteriaceae</taxon>
        <taxon>Flavivirga</taxon>
    </lineage>
</organism>
<feature type="transmembrane region" description="Helical" evidence="2">
    <location>
        <begin position="214"/>
        <end position="230"/>
    </location>
</feature>
<dbReference type="Proteomes" id="UP001176883">
    <property type="component" value="Unassembled WGS sequence"/>
</dbReference>
<feature type="transmembrane region" description="Helical" evidence="2">
    <location>
        <begin position="106"/>
        <end position="122"/>
    </location>
</feature>
<feature type="compositionally biased region" description="Acidic residues" evidence="1">
    <location>
        <begin position="339"/>
        <end position="382"/>
    </location>
</feature>
<feature type="region of interest" description="Disordered" evidence="1">
    <location>
        <begin position="319"/>
        <end position="394"/>
    </location>
</feature>
<evidence type="ECO:0000256" key="1">
    <source>
        <dbReference type="SAM" id="MobiDB-lite"/>
    </source>
</evidence>
<reference evidence="3" key="1">
    <citation type="submission" date="2023-07" db="EMBL/GenBank/DDBJ databases">
        <title>Two novel species in the genus Flavivirga.</title>
        <authorList>
            <person name="Kwon K."/>
        </authorList>
    </citation>
    <scope>NUCLEOTIDE SEQUENCE</scope>
    <source>
        <strain evidence="3">KCTC 52353</strain>
    </source>
</reference>
<protein>
    <submittedName>
        <fullName evidence="3">Uncharacterized protein</fullName>
    </submittedName>
</protein>
<feature type="transmembrane region" description="Helical" evidence="2">
    <location>
        <begin position="183"/>
        <end position="202"/>
    </location>
</feature>
<dbReference type="EMBL" id="JAUOEK010000155">
    <property type="protein sequence ID" value="MDO5971425.1"/>
    <property type="molecule type" value="Genomic_DNA"/>
</dbReference>
<proteinExistence type="predicted"/>
<gene>
    <name evidence="3" type="ORF">Q4Q35_16585</name>
</gene>
<dbReference type="RefSeq" id="WP_303279140.1">
    <property type="nucleotide sequence ID" value="NZ_JAUOEK010000155.1"/>
</dbReference>
<keyword evidence="2" id="KW-1133">Transmembrane helix</keyword>
<keyword evidence="2" id="KW-0472">Membrane</keyword>
<feature type="transmembrane region" description="Helical" evidence="2">
    <location>
        <begin position="155"/>
        <end position="171"/>
    </location>
</feature>
<feature type="compositionally biased region" description="Basic and acidic residues" evidence="1">
    <location>
        <begin position="383"/>
        <end position="394"/>
    </location>
</feature>
<name>A0ABT8WE40_9FLAO</name>
<keyword evidence="4" id="KW-1185">Reference proteome</keyword>